<evidence type="ECO:0000313" key="3">
    <source>
        <dbReference type="Proteomes" id="UP000199245"/>
    </source>
</evidence>
<accession>A0A1G7CHQ7</accession>
<reference evidence="2 3" key="1">
    <citation type="submission" date="2016-10" db="EMBL/GenBank/DDBJ databases">
        <authorList>
            <person name="de Groot N.N."/>
        </authorList>
    </citation>
    <scope>NUCLEOTIDE SEQUENCE [LARGE SCALE GENOMIC DNA]</scope>
    <source>
        <strain evidence="2 3">R5</strain>
    </source>
</reference>
<feature type="transmembrane region" description="Helical" evidence="1">
    <location>
        <begin position="6"/>
        <end position="29"/>
    </location>
</feature>
<gene>
    <name evidence="2" type="ORF">SAMN05216337_102519</name>
</gene>
<dbReference type="AlphaFoldDB" id="A0A1G7CHQ7"/>
<keyword evidence="1" id="KW-0812">Transmembrane</keyword>
<evidence type="ECO:0000256" key="1">
    <source>
        <dbReference type="SAM" id="Phobius"/>
    </source>
</evidence>
<dbReference type="EMBL" id="FMZW01000025">
    <property type="protein sequence ID" value="SDE38867.1"/>
    <property type="molecule type" value="Genomic_DNA"/>
</dbReference>
<sequence>MSALCTILLADAMLTGLLLGLFASMLRFAPIRKV</sequence>
<protein>
    <submittedName>
        <fullName evidence="2">Uncharacterized protein</fullName>
    </submittedName>
</protein>
<proteinExistence type="predicted"/>
<keyword evidence="1" id="KW-0472">Membrane</keyword>
<name>A0A1G7CHQ7_9BRAD</name>
<dbReference type="Proteomes" id="UP000199245">
    <property type="component" value="Unassembled WGS sequence"/>
</dbReference>
<organism evidence="2 3">
    <name type="scientific">Bradyrhizobium brasilense</name>
    <dbReference type="NCBI Taxonomy" id="1419277"/>
    <lineage>
        <taxon>Bacteria</taxon>
        <taxon>Pseudomonadati</taxon>
        <taxon>Pseudomonadota</taxon>
        <taxon>Alphaproteobacteria</taxon>
        <taxon>Hyphomicrobiales</taxon>
        <taxon>Nitrobacteraceae</taxon>
        <taxon>Bradyrhizobium</taxon>
    </lineage>
</organism>
<evidence type="ECO:0000313" key="2">
    <source>
        <dbReference type="EMBL" id="SDE38867.1"/>
    </source>
</evidence>
<keyword evidence="1" id="KW-1133">Transmembrane helix</keyword>